<feature type="region of interest" description="Disordered" evidence="10">
    <location>
        <begin position="69"/>
        <end position="251"/>
    </location>
</feature>
<feature type="region of interest" description="Disordered" evidence="10">
    <location>
        <begin position="1"/>
        <end position="34"/>
    </location>
</feature>
<evidence type="ECO:0000256" key="5">
    <source>
        <dbReference type="ARBA" id="ARBA00022771"/>
    </source>
</evidence>
<feature type="compositionally biased region" description="Low complexity" evidence="10">
    <location>
        <begin position="125"/>
        <end position="166"/>
    </location>
</feature>
<comment type="similarity">
    <text evidence="2">Belongs to the NFX1 family.</text>
</comment>
<dbReference type="GO" id="GO:0005634">
    <property type="term" value="C:nucleus"/>
    <property type="evidence" value="ECO:0007669"/>
    <property type="project" value="UniProtKB-SubCell"/>
</dbReference>
<evidence type="ECO:0000313" key="12">
    <source>
        <dbReference type="EMBL" id="OAV99996.1"/>
    </source>
</evidence>
<dbReference type="SMART" id="SM00438">
    <property type="entry name" value="ZnF_NFX"/>
    <property type="match status" value="4"/>
</dbReference>
<feature type="compositionally biased region" description="Polar residues" evidence="10">
    <location>
        <begin position="230"/>
        <end position="251"/>
    </location>
</feature>
<evidence type="ECO:0000256" key="2">
    <source>
        <dbReference type="ARBA" id="ARBA00007269"/>
    </source>
</evidence>
<evidence type="ECO:0000259" key="11">
    <source>
        <dbReference type="SMART" id="SM00438"/>
    </source>
</evidence>
<reference evidence="13" key="4">
    <citation type="submission" date="2025-05" db="UniProtKB">
        <authorList>
            <consortium name="EnsemblFungi"/>
        </authorList>
    </citation>
    <scope>IDENTIFICATION</scope>
    <source>
        <strain evidence="13">isolate 1-1 / race 1 (BBBD)</strain>
    </source>
</reference>
<keyword evidence="3" id="KW-0479">Metal-binding</keyword>
<evidence type="ECO:0000256" key="8">
    <source>
        <dbReference type="ARBA" id="ARBA00023163"/>
    </source>
</evidence>
<dbReference type="Proteomes" id="UP000005240">
    <property type="component" value="Unassembled WGS sequence"/>
</dbReference>
<feature type="compositionally biased region" description="Basic residues" evidence="10">
    <location>
        <begin position="167"/>
        <end position="179"/>
    </location>
</feature>
<feature type="domain" description="NF-X1-type" evidence="11">
    <location>
        <begin position="461"/>
        <end position="480"/>
    </location>
</feature>
<accession>A0A180H4P3</accession>
<keyword evidence="9" id="KW-0539">Nucleus</keyword>
<feature type="compositionally biased region" description="Basic residues" evidence="10">
    <location>
        <begin position="49"/>
        <end position="58"/>
    </location>
</feature>
<dbReference type="InterPro" id="IPR034078">
    <property type="entry name" value="NFX1_fam"/>
</dbReference>
<comment type="subcellular location">
    <subcellularLocation>
        <location evidence="1">Nucleus</location>
    </subcellularLocation>
</comment>
<evidence type="ECO:0000256" key="3">
    <source>
        <dbReference type="ARBA" id="ARBA00022723"/>
    </source>
</evidence>
<dbReference type="GO" id="GO:0000122">
    <property type="term" value="P:negative regulation of transcription by RNA polymerase II"/>
    <property type="evidence" value="ECO:0007669"/>
    <property type="project" value="TreeGrafter"/>
</dbReference>
<evidence type="ECO:0000256" key="4">
    <source>
        <dbReference type="ARBA" id="ARBA00022737"/>
    </source>
</evidence>
<dbReference type="InterPro" id="IPR004146">
    <property type="entry name" value="DC1"/>
</dbReference>
<dbReference type="AlphaFoldDB" id="A0A180H4P3"/>
<feature type="compositionally biased region" description="Polar residues" evidence="10">
    <location>
        <begin position="86"/>
        <end position="96"/>
    </location>
</feature>
<name>A0A180H4P3_PUCT1</name>
<reference evidence="12" key="2">
    <citation type="submission" date="2016-05" db="EMBL/GenBank/DDBJ databases">
        <title>Comparative analysis highlights variable genome content of wheat rusts and divergence of the mating loci.</title>
        <authorList>
            <person name="Cuomo C.A."/>
            <person name="Bakkeren G."/>
            <person name="Szabo L."/>
            <person name="Khalil H."/>
            <person name="Joly D."/>
            <person name="Goldberg J."/>
            <person name="Young S."/>
            <person name="Zeng Q."/>
            <person name="Fellers J."/>
        </authorList>
    </citation>
    <scope>NUCLEOTIDE SEQUENCE [LARGE SCALE GENOMIC DNA]</scope>
    <source>
        <strain evidence="12">1-1 BBBD Race 1</strain>
    </source>
</reference>
<feature type="domain" description="NF-X1-type" evidence="11">
    <location>
        <begin position="396"/>
        <end position="414"/>
    </location>
</feature>
<dbReference type="GO" id="GO:0000977">
    <property type="term" value="F:RNA polymerase II transcription regulatory region sequence-specific DNA binding"/>
    <property type="evidence" value="ECO:0007669"/>
    <property type="project" value="TreeGrafter"/>
</dbReference>
<feature type="domain" description="NF-X1-type" evidence="11">
    <location>
        <begin position="603"/>
        <end position="621"/>
    </location>
</feature>
<dbReference type="OrthoDB" id="6512771at2759"/>
<dbReference type="Pfam" id="PF03107">
    <property type="entry name" value="C1_2"/>
    <property type="match status" value="1"/>
</dbReference>
<feature type="region of interest" description="Disordered" evidence="10">
    <location>
        <begin position="43"/>
        <end position="62"/>
    </location>
</feature>
<dbReference type="GO" id="GO:0008270">
    <property type="term" value="F:zinc ion binding"/>
    <property type="evidence" value="ECO:0007669"/>
    <property type="project" value="UniProtKB-KW"/>
</dbReference>
<dbReference type="InterPro" id="IPR000967">
    <property type="entry name" value="Znf_NFX1"/>
</dbReference>
<reference evidence="12" key="1">
    <citation type="submission" date="2009-11" db="EMBL/GenBank/DDBJ databases">
        <authorList>
            <consortium name="The Broad Institute Genome Sequencing Platform"/>
            <person name="Ward D."/>
            <person name="Feldgarden M."/>
            <person name="Earl A."/>
            <person name="Young S.K."/>
            <person name="Zeng Q."/>
            <person name="Koehrsen M."/>
            <person name="Alvarado L."/>
            <person name="Berlin A."/>
            <person name="Bochicchio J."/>
            <person name="Borenstein D."/>
            <person name="Chapman S.B."/>
            <person name="Chen Z."/>
            <person name="Engels R."/>
            <person name="Freedman E."/>
            <person name="Gellesch M."/>
            <person name="Goldberg J."/>
            <person name="Griggs A."/>
            <person name="Gujja S."/>
            <person name="Heilman E."/>
            <person name="Heiman D."/>
            <person name="Hepburn T."/>
            <person name="Howarth C."/>
            <person name="Jen D."/>
            <person name="Larson L."/>
            <person name="Lewis B."/>
            <person name="Mehta T."/>
            <person name="Park D."/>
            <person name="Pearson M."/>
            <person name="Roberts A."/>
            <person name="Saif S."/>
            <person name="Shea T."/>
            <person name="Shenoy N."/>
            <person name="Sisk P."/>
            <person name="Stolte C."/>
            <person name="Sykes S."/>
            <person name="Thomson T."/>
            <person name="Walk T."/>
            <person name="White J."/>
            <person name="Yandava C."/>
            <person name="Izard J."/>
            <person name="Baranova O.V."/>
            <person name="Blanton J.M."/>
            <person name="Tanner A.C."/>
            <person name="Dewhirst F.E."/>
            <person name="Haas B."/>
            <person name="Nusbaum C."/>
            <person name="Birren B."/>
        </authorList>
    </citation>
    <scope>NUCLEOTIDE SEQUENCE [LARGE SCALE GENOMIC DNA]</scope>
    <source>
        <strain evidence="12">1-1 BBBD Race 1</strain>
    </source>
</reference>
<dbReference type="PANTHER" id="PTHR12360:SF12">
    <property type="entry name" value="TRANSCRIPTIONAL REPRESSOR NF-X1"/>
    <property type="match status" value="1"/>
</dbReference>
<dbReference type="CDD" id="cd06008">
    <property type="entry name" value="NF-X1-zinc-finger"/>
    <property type="match status" value="3"/>
</dbReference>
<keyword evidence="7" id="KW-0805">Transcription regulation</keyword>
<keyword evidence="8" id="KW-0804">Transcription</keyword>
<dbReference type="GO" id="GO:0000981">
    <property type="term" value="F:DNA-binding transcription factor activity, RNA polymerase II-specific"/>
    <property type="evidence" value="ECO:0007669"/>
    <property type="project" value="TreeGrafter"/>
</dbReference>
<keyword evidence="5" id="KW-0863">Zinc-finger</keyword>
<evidence type="ECO:0000313" key="13">
    <source>
        <dbReference type="EnsemblFungi" id="PTTG_25132-t43_1-p1"/>
    </source>
</evidence>
<keyword evidence="4" id="KW-0677">Repeat</keyword>
<gene>
    <name evidence="12" type="ORF">PTTG_25132</name>
</gene>
<proteinExistence type="inferred from homology"/>
<evidence type="ECO:0000256" key="10">
    <source>
        <dbReference type="SAM" id="MobiDB-lite"/>
    </source>
</evidence>
<organism evidence="12">
    <name type="scientific">Puccinia triticina (isolate 1-1 / race 1 (BBBD))</name>
    <name type="common">Brown leaf rust fungus</name>
    <dbReference type="NCBI Taxonomy" id="630390"/>
    <lineage>
        <taxon>Eukaryota</taxon>
        <taxon>Fungi</taxon>
        <taxon>Dikarya</taxon>
        <taxon>Basidiomycota</taxon>
        <taxon>Pucciniomycotina</taxon>
        <taxon>Pucciniomycetes</taxon>
        <taxon>Pucciniales</taxon>
        <taxon>Pucciniaceae</taxon>
        <taxon>Puccinia</taxon>
    </lineage>
</organism>
<dbReference type="PANTHER" id="PTHR12360">
    <property type="entry name" value="NUCLEAR TRANSCRIPTION FACTOR, X-BOX BINDING 1 NFX1"/>
    <property type="match status" value="1"/>
</dbReference>
<reference evidence="13 14" key="3">
    <citation type="journal article" date="2017" name="G3 (Bethesda)">
        <title>Comparative analysis highlights variable genome content of wheat rusts and divergence of the mating loci.</title>
        <authorList>
            <person name="Cuomo C.A."/>
            <person name="Bakkeren G."/>
            <person name="Khalil H.B."/>
            <person name="Panwar V."/>
            <person name="Joly D."/>
            <person name="Linning R."/>
            <person name="Sakthikumar S."/>
            <person name="Song X."/>
            <person name="Adiconis X."/>
            <person name="Fan L."/>
            <person name="Goldberg J.M."/>
            <person name="Levin J.Z."/>
            <person name="Young S."/>
            <person name="Zeng Q."/>
            <person name="Anikster Y."/>
            <person name="Bruce M."/>
            <person name="Wang M."/>
            <person name="Yin C."/>
            <person name="McCallum B."/>
            <person name="Szabo L.J."/>
            <person name="Hulbert S."/>
            <person name="Chen X."/>
            <person name="Fellers J.P."/>
        </authorList>
    </citation>
    <scope>NUCLEOTIDE SEQUENCE</scope>
    <source>
        <strain evidence="13">isolate 1-1 / race 1 (BBBD)</strain>
        <strain evidence="14">Isolate 1-1 / race 1 (BBBD)</strain>
    </source>
</reference>
<dbReference type="STRING" id="630390.A0A180H4P3"/>
<evidence type="ECO:0000256" key="6">
    <source>
        <dbReference type="ARBA" id="ARBA00022833"/>
    </source>
</evidence>
<feature type="compositionally biased region" description="Basic and acidic residues" evidence="10">
    <location>
        <begin position="9"/>
        <end position="19"/>
    </location>
</feature>
<evidence type="ECO:0000256" key="1">
    <source>
        <dbReference type="ARBA" id="ARBA00004123"/>
    </source>
</evidence>
<evidence type="ECO:0000256" key="9">
    <source>
        <dbReference type="ARBA" id="ARBA00023242"/>
    </source>
</evidence>
<feature type="domain" description="NF-X1-type" evidence="11">
    <location>
        <begin position="542"/>
        <end position="574"/>
    </location>
</feature>
<dbReference type="EnsemblFungi" id="PTTG_25132-t43_1">
    <property type="protein sequence ID" value="PTTG_25132-t43_1-p1"/>
    <property type="gene ID" value="PTTG_25132"/>
</dbReference>
<evidence type="ECO:0000313" key="14">
    <source>
        <dbReference type="Proteomes" id="UP000005240"/>
    </source>
</evidence>
<dbReference type="EMBL" id="ADAS02000001">
    <property type="protein sequence ID" value="OAV99996.1"/>
    <property type="molecule type" value="Genomic_DNA"/>
</dbReference>
<keyword evidence="14" id="KW-1185">Reference proteome</keyword>
<keyword evidence="6" id="KW-0862">Zinc</keyword>
<protein>
    <recommendedName>
        <fullName evidence="11">NF-X1-type domain-containing protein</fullName>
    </recommendedName>
</protein>
<sequence length="675" mass="74988">MSPSFSEKTIGHELKDRRPPRLWSGEGSVPPEKDISKFLLTIQQENKPKNQRQRPRLIGRKELLGDLANKTIPRLSSGEEELQRALMSSQPQVPNLTSQQQPPGSQPPPATAPPTGTRNKHHRNNQNNRNRNQNHPSTSANPNRSLQHQQQQPRNPNQPTQPNHQNRPQHRHHPPRQAHQHPLNLHDRQAPPHLNPTNHPASNPPPNPSNQPGAQKPNRNQQRKHFGSKLTDQGVSSQDPETSTPTNPVDLSSLSLSARLIVELSSSTYDCSICISPVGPYHPIYHCPNCYAIFHLKCFTKWASCSVADTSSKAILLRDRDRIPCSEEALKGEWRCPGCQDRQIGQDSIPKKYTCWCGKLENPTSRNNNHHQAARPRSKIPHGCGQRCGKVSAKGCVHTCMEECHPGSCPPCPAVIKTNCYCQKTELSIRCSQLYNNSTHLEPVNPELLSCGQVCNHELSCGLHSCKRPCHPEECEECPVVRQKSCYCRAVVLSDQRCSDQVVQHPLSLQSVPEKFNCVSKDESAWLGEFSCNDPCTWKYDCGIHSCESTCHPHLVSTPPPCPFSPELVTTCPCGATSLTNRQACSDPISTCRNPCGKLIASCGHACPNICHLGPCGPCKSLVTTVCNCGRDKIVRQCIELEQLKESAVLENELKIPSERKDIETCDAFGDRVSL</sequence>
<dbReference type="VEuPathDB" id="FungiDB:PTTG_25132"/>
<evidence type="ECO:0000256" key="7">
    <source>
        <dbReference type="ARBA" id="ARBA00023015"/>
    </source>
</evidence>